<accession>A0A0A8ZNM5</accession>
<proteinExistence type="predicted"/>
<name>A0A0A8ZNM5_ARUDO</name>
<reference evidence="1" key="1">
    <citation type="submission" date="2014-09" db="EMBL/GenBank/DDBJ databases">
        <authorList>
            <person name="Magalhaes I.L.F."/>
            <person name="Oliveira U."/>
            <person name="Santos F.R."/>
            <person name="Vidigal T.H.D.A."/>
            <person name="Brescovit A.D."/>
            <person name="Santos A.J."/>
        </authorList>
    </citation>
    <scope>NUCLEOTIDE SEQUENCE</scope>
    <source>
        <tissue evidence="1">Shoot tissue taken approximately 20 cm above the soil surface</tissue>
    </source>
</reference>
<protein>
    <submittedName>
        <fullName evidence="1">Uncharacterized protein</fullName>
    </submittedName>
</protein>
<dbReference type="AlphaFoldDB" id="A0A0A8ZNM5"/>
<evidence type="ECO:0000313" key="1">
    <source>
        <dbReference type="EMBL" id="JAD39288.1"/>
    </source>
</evidence>
<reference evidence="1" key="2">
    <citation type="journal article" date="2015" name="Data Brief">
        <title>Shoot transcriptome of the giant reed, Arundo donax.</title>
        <authorList>
            <person name="Barrero R.A."/>
            <person name="Guerrero F.D."/>
            <person name="Moolhuijzen P."/>
            <person name="Goolsby J.A."/>
            <person name="Tidwell J."/>
            <person name="Bellgard S.E."/>
            <person name="Bellgard M.I."/>
        </authorList>
    </citation>
    <scope>NUCLEOTIDE SEQUENCE</scope>
    <source>
        <tissue evidence="1">Shoot tissue taken approximately 20 cm above the soil surface</tissue>
    </source>
</reference>
<dbReference type="EMBL" id="GBRH01258607">
    <property type="protein sequence ID" value="JAD39288.1"/>
    <property type="molecule type" value="Transcribed_RNA"/>
</dbReference>
<sequence>MAVPRSEDSTGRILLVRIFHASETKQRKQCCTA</sequence>
<organism evidence="1">
    <name type="scientific">Arundo donax</name>
    <name type="common">Giant reed</name>
    <name type="synonym">Donax arundinaceus</name>
    <dbReference type="NCBI Taxonomy" id="35708"/>
    <lineage>
        <taxon>Eukaryota</taxon>
        <taxon>Viridiplantae</taxon>
        <taxon>Streptophyta</taxon>
        <taxon>Embryophyta</taxon>
        <taxon>Tracheophyta</taxon>
        <taxon>Spermatophyta</taxon>
        <taxon>Magnoliopsida</taxon>
        <taxon>Liliopsida</taxon>
        <taxon>Poales</taxon>
        <taxon>Poaceae</taxon>
        <taxon>PACMAD clade</taxon>
        <taxon>Arundinoideae</taxon>
        <taxon>Arundineae</taxon>
        <taxon>Arundo</taxon>
    </lineage>
</organism>